<protein>
    <recommendedName>
        <fullName evidence="1">Core domain-containing protein</fullName>
    </recommendedName>
</protein>
<reference evidence="2 3" key="1">
    <citation type="journal article" date="2010" name="Int. J. Syst. Evol. Microbiol.">
        <title>Bacillus horneckiae sp. nov., isolated from a spacecraft-assembly clean room.</title>
        <authorList>
            <person name="Vaishampayan P."/>
            <person name="Probst A."/>
            <person name="Krishnamurthi S."/>
            <person name="Ghosh S."/>
            <person name="Osman S."/>
            <person name="McDowall A."/>
            <person name="Ruckmani A."/>
            <person name="Mayilraj S."/>
            <person name="Venkateswaran K."/>
        </authorList>
    </citation>
    <scope>NUCLEOTIDE SEQUENCE [LARGE SCALE GENOMIC DNA]</scope>
    <source>
        <strain evidence="3">1PO1SC</strain>
    </source>
</reference>
<evidence type="ECO:0000313" key="2">
    <source>
        <dbReference type="EMBL" id="PKG30364.1"/>
    </source>
</evidence>
<dbReference type="SUPFAM" id="SSF89360">
    <property type="entry name" value="HesB-like domain"/>
    <property type="match status" value="1"/>
</dbReference>
<evidence type="ECO:0000259" key="1">
    <source>
        <dbReference type="Pfam" id="PF01521"/>
    </source>
</evidence>
<dbReference type="InterPro" id="IPR000361">
    <property type="entry name" value="ATAP_core_dom"/>
</dbReference>
<sequence>MSVMFTFTSEAIEAIQSFQKDETTPSYVRYRIANVCCNQMQYDLAMTASAMPQEKIINFNGVDVLYHPADLKYLEGTEIDYKDDGFFIRSPHPLVATF</sequence>
<feature type="domain" description="Core" evidence="1">
    <location>
        <begin position="5"/>
        <end position="94"/>
    </location>
</feature>
<keyword evidence="3" id="KW-1185">Reference proteome</keyword>
<dbReference type="Gene3D" id="2.60.300.12">
    <property type="entry name" value="HesB-like domain"/>
    <property type="match status" value="1"/>
</dbReference>
<evidence type="ECO:0000313" key="3">
    <source>
        <dbReference type="Proteomes" id="UP000233343"/>
    </source>
</evidence>
<proteinExistence type="predicted"/>
<dbReference type="Pfam" id="PF01521">
    <property type="entry name" value="Fe-S_biosyn"/>
    <property type="match status" value="1"/>
</dbReference>
<organism evidence="2 3">
    <name type="scientific">Cytobacillus horneckiae</name>
    <dbReference type="NCBI Taxonomy" id="549687"/>
    <lineage>
        <taxon>Bacteria</taxon>
        <taxon>Bacillati</taxon>
        <taxon>Bacillota</taxon>
        <taxon>Bacilli</taxon>
        <taxon>Bacillales</taxon>
        <taxon>Bacillaceae</taxon>
        <taxon>Cytobacillus</taxon>
    </lineage>
</organism>
<name>A0A2N0ZLH2_9BACI</name>
<dbReference type="Proteomes" id="UP000233343">
    <property type="component" value="Unassembled WGS sequence"/>
</dbReference>
<dbReference type="InterPro" id="IPR035903">
    <property type="entry name" value="HesB-like_dom_sf"/>
</dbReference>
<gene>
    <name evidence="2" type="ORF">CWS20_05065</name>
</gene>
<accession>A0A2N0ZLH2</accession>
<comment type="caution">
    <text evidence="2">The sequence shown here is derived from an EMBL/GenBank/DDBJ whole genome shotgun (WGS) entry which is preliminary data.</text>
</comment>
<dbReference type="EMBL" id="PISD01000008">
    <property type="protein sequence ID" value="PKG30364.1"/>
    <property type="molecule type" value="Genomic_DNA"/>
</dbReference>
<dbReference type="AlphaFoldDB" id="A0A2N0ZLH2"/>